<dbReference type="EMBL" id="ML977026">
    <property type="protein sequence ID" value="KAF1950443.1"/>
    <property type="molecule type" value="Genomic_DNA"/>
</dbReference>
<proteinExistence type="predicted"/>
<dbReference type="PANTHER" id="PTHR38847">
    <property type="match status" value="1"/>
</dbReference>
<evidence type="ECO:0000313" key="2">
    <source>
        <dbReference type="Proteomes" id="UP000800035"/>
    </source>
</evidence>
<dbReference type="PANTHER" id="PTHR38847:SF1">
    <property type="entry name" value="PSEUDOURIDINE SYNTHASE RSUA_RLUA-LIKE DOMAIN-CONTAINING PROTEIN"/>
    <property type="match status" value="1"/>
</dbReference>
<feature type="non-terminal residue" evidence="1">
    <location>
        <position position="1"/>
    </location>
</feature>
<accession>A0A6A5TCD3</accession>
<reference evidence="1" key="1">
    <citation type="journal article" date="2020" name="Stud. Mycol.">
        <title>101 Dothideomycetes genomes: a test case for predicting lifestyles and emergence of pathogens.</title>
        <authorList>
            <person name="Haridas S."/>
            <person name="Albert R."/>
            <person name="Binder M."/>
            <person name="Bloem J."/>
            <person name="Labutti K."/>
            <person name="Salamov A."/>
            <person name="Andreopoulos B."/>
            <person name="Baker S."/>
            <person name="Barry K."/>
            <person name="Bills G."/>
            <person name="Bluhm B."/>
            <person name="Cannon C."/>
            <person name="Castanera R."/>
            <person name="Culley D."/>
            <person name="Daum C."/>
            <person name="Ezra D."/>
            <person name="Gonzalez J."/>
            <person name="Henrissat B."/>
            <person name="Kuo A."/>
            <person name="Liang C."/>
            <person name="Lipzen A."/>
            <person name="Lutzoni F."/>
            <person name="Magnuson J."/>
            <person name="Mondo S."/>
            <person name="Nolan M."/>
            <person name="Ohm R."/>
            <person name="Pangilinan J."/>
            <person name="Park H.-J."/>
            <person name="Ramirez L."/>
            <person name="Alfaro M."/>
            <person name="Sun H."/>
            <person name="Tritt A."/>
            <person name="Yoshinaga Y."/>
            <person name="Zwiers L.-H."/>
            <person name="Turgeon B."/>
            <person name="Goodwin S."/>
            <person name="Spatafora J."/>
            <person name="Crous P."/>
            <person name="Grigoriev I."/>
        </authorList>
    </citation>
    <scope>NUCLEOTIDE SEQUENCE</scope>
    <source>
        <strain evidence="1">CBS 675.92</strain>
    </source>
</reference>
<keyword evidence="2" id="KW-1185">Reference proteome</keyword>
<dbReference type="Proteomes" id="UP000800035">
    <property type="component" value="Unassembled WGS sequence"/>
</dbReference>
<gene>
    <name evidence="1" type="ORF">CC80DRAFT_375685</name>
</gene>
<dbReference type="AlphaFoldDB" id="A0A6A5TCD3"/>
<organism evidence="1 2">
    <name type="scientific">Byssothecium circinans</name>
    <dbReference type="NCBI Taxonomy" id="147558"/>
    <lineage>
        <taxon>Eukaryota</taxon>
        <taxon>Fungi</taxon>
        <taxon>Dikarya</taxon>
        <taxon>Ascomycota</taxon>
        <taxon>Pezizomycotina</taxon>
        <taxon>Dothideomycetes</taxon>
        <taxon>Pleosporomycetidae</taxon>
        <taxon>Pleosporales</taxon>
        <taxon>Massarineae</taxon>
        <taxon>Massarinaceae</taxon>
        <taxon>Byssothecium</taxon>
    </lineage>
</organism>
<dbReference type="Pfam" id="PF14273">
    <property type="entry name" value="DUF4360"/>
    <property type="match status" value="1"/>
</dbReference>
<dbReference type="InterPro" id="IPR025649">
    <property type="entry name" value="DUF4360"/>
</dbReference>
<sequence length="177" mass="19265">DIDTDGSGRRAGSVGVAFSKDNSAMTIIFDKFQAGVGPNVGDLKKRAFCRVNVTMSSPGWAFDVAFVDFRSYVNLGKGVEASLVSRWKWIDTKGEDIERKGNVKKVVTGPFTDNFLPHKDGELSDSKQSVRKKKSAMFQLSLSATVSADSTKLSGLVQGDAADAKFREVMGLSWRKC</sequence>
<dbReference type="OrthoDB" id="152248at2759"/>
<protein>
    <submittedName>
        <fullName evidence="1">Uncharacterized protein</fullName>
    </submittedName>
</protein>
<feature type="non-terminal residue" evidence="1">
    <location>
        <position position="177"/>
    </location>
</feature>
<name>A0A6A5TCD3_9PLEO</name>
<evidence type="ECO:0000313" key="1">
    <source>
        <dbReference type="EMBL" id="KAF1950443.1"/>
    </source>
</evidence>